<feature type="transmembrane region" description="Helical" evidence="8">
    <location>
        <begin position="128"/>
        <end position="144"/>
    </location>
</feature>
<keyword evidence="11" id="KW-1185">Reference proteome</keyword>
<name>A0A1Z4V9K4_9CYAN</name>
<evidence type="ECO:0000313" key="11">
    <source>
        <dbReference type="Proteomes" id="UP000218702"/>
    </source>
</evidence>
<comment type="similarity">
    <text evidence="8">Belongs to the binding-protein-dependent transport system permease family.</text>
</comment>
<dbReference type="AlphaFoldDB" id="A0A1Z4V9K4"/>
<keyword evidence="7 8" id="KW-0472">Membrane</keyword>
<reference evidence="10 11" key="1">
    <citation type="submission" date="2017-06" db="EMBL/GenBank/DDBJ databases">
        <title>Genome sequencing of cyanobaciteial culture collection at National Institute for Environmental Studies (NIES).</title>
        <authorList>
            <person name="Hirose Y."/>
            <person name="Shimura Y."/>
            <person name="Fujisawa T."/>
            <person name="Nakamura Y."/>
            <person name="Kawachi M."/>
        </authorList>
    </citation>
    <scope>NUCLEOTIDE SEQUENCE [LARGE SCALE GENOMIC DNA]</scope>
    <source>
        <strain evidence="10 11">NIES-806</strain>
    </source>
</reference>
<feature type="transmembrane region" description="Helical" evidence="8">
    <location>
        <begin position="150"/>
        <end position="169"/>
    </location>
</feature>
<accession>A0A1Z4V9K4</accession>
<feature type="transmembrane region" description="Helical" evidence="8">
    <location>
        <begin position="190"/>
        <end position="207"/>
    </location>
</feature>
<dbReference type="FunFam" id="1.10.3720.10:FF:000003">
    <property type="entry name" value="Aliphatic sulfonate ABC transporter permease"/>
    <property type="match status" value="1"/>
</dbReference>
<protein>
    <submittedName>
        <fullName evidence="10">Binding-protein-dependent transport systems inner membrane component</fullName>
    </submittedName>
</protein>
<dbReference type="NCBIfam" id="NF008470">
    <property type="entry name" value="PRK11365.1"/>
    <property type="match status" value="1"/>
</dbReference>
<dbReference type="CDD" id="cd06261">
    <property type="entry name" value="TM_PBP2"/>
    <property type="match status" value="1"/>
</dbReference>
<dbReference type="GO" id="GO:0005886">
    <property type="term" value="C:plasma membrane"/>
    <property type="evidence" value="ECO:0007669"/>
    <property type="project" value="UniProtKB-SubCell"/>
</dbReference>
<proteinExistence type="inferred from homology"/>
<sequence>MKVSSPATDFSSKYGNKKNKFSLKLIKNPYFQSFIPWLVPITIIILWQFLSSIGVIPTRILPAPLAVVSAAIKLTQTGELFRNIGISAIRAISGFLVGGSIGFSLGLLNGVSPIAEKLLDTSLQMLRNIPNLALIPLVILWFGIGDEARLFLVSLGVMFPIYLNTFHGIRSVDHGLIEMGKIYGLNTWGLFWRIILPGAMSSILVGVRFSLGIMWLTLIVAETIAADSGIGYMATNAREFMQTDVVVLSIVIYALFGKLADIVAKALENYWLQWNPSYLKG</sequence>
<dbReference type="Gene3D" id="1.10.3720.10">
    <property type="entry name" value="MetI-like"/>
    <property type="match status" value="1"/>
</dbReference>
<gene>
    <name evidence="10" type="ORF">NIES806_43380</name>
</gene>
<dbReference type="KEGG" id="dcm:NIES806_43380"/>
<evidence type="ECO:0000256" key="3">
    <source>
        <dbReference type="ARBA" id="ARBA00022475"/>
    </source>
</evidence>
<evidence type="ECO:0000256" key="7">
    <source>
        <dbReference type="ARBA" id="ARBA00023136"/>
    </source>
</evidence>
<keyword evidence="4 8" id="KW-0812">Transmembrane</keyword>
<feature type="transmembrane region" description="Helical" evidence="8">
    <location>
        <begin position="245"/>
        <end position="267"/>
    </location>
</feature>
<dbReference type="GO" id="GO:0006811">
    <property type="term" value="P:monoatomic ion transport"/>
    <property type="evidence" value="ECO:0007669"/>
    <property type="project" value="UniProtKB-KW"/>
</dbReference>
<evidence type="ECO:0000313" key="10">
    <source>
        <dbReference type="EMBL" id="BAZ88104.1"/>
    </source>
</evidence>
<dbReference type="SUPFAM" id="SSF161098">
    <property type="entry name" value="MetI-like"/>
    <property type="match status" value="1"/>
</dbReference>
<organism evidence="10 11">
    <name type="scientific">Dolichospermum compactum NIES-806</name>
    <dbReference type="NCBI Taxonomy" id="1973481"/>
    <lineage>
        <taxon>Bacteria</taxon>
        <taxon>Bacillati</taxon>
        <taxon>Cyanobacteriota</taxon>
        <taxon>Cyanophyceae</taxon>
        <taxon>Nostocales</taxon>
        <taxon>Aphanizomenonaceae</taxon>
        <taxon>Dolichospermum</taxon>
        <taxon>Dolichospermum compactum</taxon>
    </lineage>
</organism>
<dbReference type="Proteomes" id="UP000218702">
    <property type="component" value="Chromosome"/>
</dbReference>
<evidence type="ECO:0000256" key="6">
    <source>
        <dbReference type="ARBA" id="ARBA00023065"/>
    </source>
</evidence>
<dbReference type="RefSeq" id="WP_096670495.1">
    <property type="nucleotide sequence ID" value="NZ_AP018316.1"/>
</dbReference>
<evidence type="ECO:0000256" key="2">
    <source>
        <dbReference type="ARBA" id="ARBA00022448"/>
    </source>
</evidence>
<dbReference type="EMBL" id="AP018316">
    <property type="protein sequence ID" value="BAZ88104.1"/>
    <property type="molecule type" value="Genomic_DNA"/>
</dbReference>
<dbReference type="InterPro" id="IPR035906">
    <property type="entry name" value="MetI-like_sf"/>
</dbReference>
<feature type="transmembrane region" description="Helical" evidence="8">
    <location>
        <begin position="84"/>
        <end position="108"/>
    </location>
</feature>
<keyword evidence="6" id="KW-0406">Ion transport</keyword>
<evidence type="ECO:0000256" key="5">
    <source>
        <dbReference type="ARBA" id="ARBA00022989"/>
    </source>
</evidence>
<keyword evidence="2 8" id="KW-0813">Transport</keyword>
<keyword evidence="5 8" id="KW-1133">Transmembrane helix</keyword>
<comment type="subcellular location">
    <subcellularLocation>
        <location evidence="1">Cell inner membrane</location>
        <topology evidence="1">Multi-pass membrane protein</topology>
    </subcellularLocation>
    <subcellularLocation>
        <location evidence="8">Cell membrane</location>
        <topology evidence="8">Multi-pass membrane protein</topology>
    </subcellularLocation>
</comment>
<dbReference type="GO" id="GO:0042918">
    <property type="term" value="P:alkanesulfonate transmembrane transport"/>
    <property type="evidence" value="ECO:0007669"/>
    <property type="project" value="UniProtKB-ARBA"/>
</dbReference>
<dbReference type="PANTHER" id="PTHR30151">
    <property type="entry name" value="ALKANE SULFONATE ABC TRANSPORTER-RELATED, MEMBRANE SUBUNIT"/>
    <property type="match status" value="1"/>
</dbReference>
<evidence type="ECO:0000259" key="9">
    <source>
        <dbReference type="PROSITE" id="PS50928"/>
    </source>
</evidence>
<dbReference type="Pfam" id="PF00528">
    <property type="entry name" value="BPD_transp_1"/>
    <property type="match status" value="1"/>
</dbReference>
<evidence type="ECO:0000256" key="4">
    <source>
        <dbReference type="ARBA" id="ARBA00022692"/>
    </source>
</evidence>
<feature type="transmembrane region" description="Helical" evidence="8">
    <location>
        <begin position="34"/>
        <end position="56"/>
    </location>
</feature>
<dbReference type="PROSITE" id="PS50928">
    <property type="entry name" value="ABC_TM1"/>
    <property type="match status" value="1"/>
</dbReference>
<evidence type="ECO:0000256" key="1">
    <source>
        <dbReference type="ARBA" id="ARBA00004429"/>
    </source>
</evidence>
<evidence type="ECO:0000256" key="8">
    <source>
        <dbReference type="RuleBase" id="RU363032"/>
    </source>
</evidence>
<dbReference type="InterPro" id="IPR000515">
    <property type="entry name" value="MetI-like"/>
</dbReference>
<keyword evidence="3" id="KW-1003">Cell membrane</keyword>
<dbReference type="OrthoDB" id="9804353at2"/>
<feature type="domain" description="ABC transmembrane type-1" evidence="9">
    <location>
        <begin position="80"/>
        <end position="264"/>
    </location>
</feature>
<dbReference type="PANTHER" id="PTHR30151:SF38">
    <property type="entry name" value="ALIPHATIC SULFONATES TRANSPORT PERMEASE PROTEIN SSUC-RELATED"/>
    <property type="match status" value="1"/>
</dbReference>